<gene>
    <name evidence="3" type="ORF">ACFSAS_03900</name>
</gene>
<evidence type="ECO:0000259" key="2">
    <source>
        <dbReference type="PROSITE" id="PS51352"/>
    </source>
</evidence>
<dbReference type="Proteomes" id="UP001597092">
    <property type="component" value="Unassembled WGS sequence"/>
</dbReference>
<dbReference type="PROSITE" id="PS51352">
    <property type="entry name" value="THIOREDOXIN_2"/>
    <property type="match status" value="1"/>
</dbReference>
<dbReference type="AlphaFoldDB" id="A0ABD6DR48"/>
<accession>A0ABD6DR48</accession>
<evidence type="ECO:0000313" key="3">
    <source>
        <dbReference type="EMBL" id="MFD1684753.1"/>
    </source>
</evidence>
<evidence type="ECO:0000313" key="4">
    <source>
        <dbReference type="Proteomes" id="UP001597092"/>
    </source>
</evidence>
<dbReference type="PANTHER" id="PTHR42852">
    <property type="entry name" value="THIOL:DISULFIDE INTERCHANGE PROTEIN DSBE"/>
    <property type="match status" value="1"/>
</dbReference>
<dbReference type="SUPFAM" id="SSF52833">
    <property type="entry name" value="Thioredoxin-like"/>
    <property type="match status" value="1"/>
</dbReference>
<proteinExistence type="predicted"/>
<comment type="caution">
    <text evidence="3">The sequence shown here is derived from an EMBL/GenBank/DDBJ whole genome shotgun (WGS) entry which is preliminary data.</text>
</comment>
<dbReference type="InterPro" id="IPR050553">
    <property type="entry name" value="Thioredoxin_ResA/DsbE_sf"/>
</dbReference>
<organism evidence="3 4">
    <name type="scientific">Halobellus litoreus</name>
    <dbReference type="NCBI Taxonomy" id="755310"/>
    <lineage>
        <taxon>Archaea</taxon>
        <taxon>Methanobacteriati</taxon>
        <taxon>Methanobacteriota</taxon>
        <taxon>Stenosarchaea group</taxon>
        <taxon>Halobacteria</taxon>
        <taxon>Halobacteriales</taxon>
        <taxon>Haloferacaceae</taxon>
        <taxon>Halobellus</taxon>
    </lineage>
</organism>
<name>A0ABD6DR48_9EURY</name>
<dbReference type="Gene3D" id="3.40.30.10">
    <property type="entry name" value="Glutaredoxin"/>
    <property type="match status" value="1"/>
</dbReference>
<dbReference type="InterPro" id="IPR036249">
    <property type="entry name" value="Thioredoxin-like_sf"/>
</dbReference>
<feature type="region of interest" description="Disordered" evidence="1">
    <location>
        <begin position="27"/>
        <end position="49"/>
    </location>
</feature>
<dbReference type="CDD" id="cd02966">
    <property type="entry name" value="TlpA_like_family"/>
    <property type="match status" value="1"/>
</dbReference>
<reference evidence="3 4" key="1">
    <citation type="journal article" date="2019" name="Int. J. Syst. Evol. Microbiol.">
        <title>The Global Catalogue of Microorganisms (GCM) 10K type strain sequencing project: providing services to taxonomists for standard genome sequencing and annotation.</title>
        <authorList>
            <consortium name="The Broad Institute Genomics Platform"/>
            <consortium name="The Broad Institute Genome Sequencing Center for Infectious Disease"/>
            <person name="Wu L."/>
            <person name="Ma J."/>
        </authorList>
    </citation>
    <scope>NUCLEOTIDE SEQUENCE [LARGE SCALE GENOMIC DNA]</scope>
    <source>
        <strain evidence="3 4">CGMCC 1.10387</strain>
    </source>
</reference>
<dbReference type="InterPro" id="IPR013766">
    <property type="entry name" value="Thioredoxin_domain"/>
</dbReference>
<dbReference type="PANTHER" id="PTHR42852:SF17">
    <property type="entry name" value="THIOREDOXIN-LIKE PROTEIN HI_1115"/>
    <property type="match status" value="1"/>
</dbReference>
<keyword evidence="4" id="KW-1185">Reference proteome</keyword>
<dbReference type="RefSeq" id="WP_256307772.1">
    <property type="nucleotide sequence ID" value="NZ_JANHAW010000002.1"/>
</dbReference>
<dbReference type="InterPro" id="IPR013740">
    <property type="entry name" value="Redoxin"/>
</dbReference>
<feature type="compositionally biased region" description="Polar residues" evidence="1">
    <location>
        <begin position="27"/>
        <end position="36"/>
    </location>
</feature>
<sequence length="191" mass="20740">MPSSDRRSVLTAISTGLGIGLAGCVGQSNTGTNASQTETETETDGADTDSRLALPSVVTRNGFPDGDVVLKPEGKVTLLNFFTTWCRPCQEEMPAFRKLRAEYDAETLHMVSITPEVDESLIEEFWNEYDGTWPVVKDPALAATSRWNANSYPTNLVFDADGTPATGESPSVRARTFQEFESIVDPLVAEA</sequence>
<dbReference type="Pfam" id="PF08534">
    <property type="entry name" value="Redoxin"/>
    <property type="match status" value="1"/>
</dbReference>
<protein>
    <submittedName>
        <fullName evidence="3">TlpA family protein disulfide reductase</fullName>
    </submittedName>
</protein>
<feature type="domain" description="Thioredoxin" evidence="2">
    <location>
        <begin position="48"/>
        <end position="189"/>
    </location>
</feature>
<dbReference type="PROSITE" id="PS51257">
    <property type="entry name" value="PROKAR_LIPOPROTEIN"/>
    <property type="match status" value="1"/>
</dbReference>
<dbReference type="EMBL" id="JBHUDP010000001">
    <property type="protein sequence ID" value="MFD1684753.1"/>
    <property type="molecule type" value="Genomic_DNA"/>
</dbReference>
<evidence type="ECO:0000256" key="1">
    <source>
        <dbReference type="SAM" id="MobiDB-lite"/>
    </source>
</evidence>